<keyword evidence="4" id="KW-0479">Metal-binding</keyword>
<dbReference type="InterPro" id="IPR011333">
    <property type="entry name" value="SKP1/BTB/POZ_sf"/>
</dbReference>
<dbReference type="SUPFAM" id="SSF48403">
    <property type="entry name" value="Ankyrin repeat"/>
    <property type="match status" value="2"/>
</dbReference>
<evidence type="ECO:0000313" key="8">
    <source>
        <dbReference type="Proteomes" id="UP001150062"/>
    </source>
</evidence>
<keyword evidence="1" id="KW-0677">Repeat</keyword>
<evidence type="ECO:0000256" key="4">
    <source>
        <dbReference type="PROSITE-ProRule" id="PRU00024"/>
    </source>
</evidence>
<dbReference type="SMART" id="SM00225">
    <property type="entry name" value="BTB"/>
    <property type="match status" value="1"/>
</dbReference>
<keyword evidence="8" id="KW-1185">Reference proteome</keyword>
<protein>
    <submittedName>
        <fullName evidence="7">Ankyrin repeat-containing protein</fullName>
    </submittedName>
</protein>
<dbReference type="Pfam" id="PF00651">
    <property type="entry name" value="BTB"/>
    <property type="match status" value="1"/>
</dbReference>
<reference evidence="7" key="1">
    <citation type="submission" date="2022-08" db="EMBL/GenBank/DDBJ databases">
        <title>Novel sulfate-reducing endosymbionts in the free-living metamonad Anaeramoeba.</title>
        <authorList>
            <person name="Jerlstrom-Hultqvist J."/>
            <person name="Cepicka I."/>
            <person name="Gallot-Lavallee L."/>
            <person name="Salas-Leiva D."/>
            <person name="Curtis B.A."/>
            <person name="Zahonova K."/>
            <person name="Pipaliya S."/>
            <person name="Dacks J."/>
            <person name="Roger A.J."/>
        </authorList>
    </citation>
    <scope>NUCLEOTIDE SEQUENCE</scope>
    <source>
        <strain evidence="7">Schooner1</strain>
    </source>
</reference>
<evidence type="ECO:0000259" key="5">
    <source>
        <dbReference type="PROSITE" id="PS50097"/>
    </source>
</evidence>
<keyword evidence="2 3" id="KW-0040">ANK repeat</keyword>
<evidence type="ECO:0000313" key="7">
    <source>
        <dbReference type="EMBL" id="KAJ6249325.1"/>
    </source>
</evidence>
<dbReference type="Gene3D" id="3.30.710.10">
    <property type="entry name" value="Potassium Channel Kv1.1, Chain A"/>
    <property type="match status" value="1"/>
</dbReference>
<dbReference type="SUPFAM" id="SSF54695">
    <property type="entry name" value="POZ domain"/>
    <property type="match status" value="1"/>
</dbReference>
<evidence type="ECO:0000259" key="6">
    <source>
        <dbReference type="PROSITE" id="PS50119"/>
    </source>
</evidence>
<gene>
    <name evidence="7" type="ORF">M0813_17209</name>
</gene>
<organism evidence="7 8">
    <name type="scientific">Anaeramoeba flamelloides</name>
    <dbReference type="NCBI Taxonomy" id="1746091"/>
    <lineage>
        <taxon>Eukaryota</taxon>
        <taxon>Metamonada</taxon>
        <taxon>Anaeramoebidae</taxon>
        <taxon>Anaeramoeba</taxon>
    </lineage>
</organism>
<feature type="domain" description="B box-type" evidence="6">
    <location>
        <begin position="19"/>
        <end position="52"/>
    </location>
</feature>
<dbReference type="InterPro" id="IPR036770">
    <property type="entry name" value="Ankyrin_rpt-contain_sf"/>
</dbReference>
<dbReference type="PANTHER" id="PTHR24198:SF165">
    <property type="entry name" value="ANKYRIN REPEAT-CONTAINING PROTEIN-RELATED"/>
    <property type="match status" value="1"/>
</dbReference>
<dbReference type="InterPro" id="IPR000315">
    <property type="entry name" value="Znf_B-box"/>
</dbReference>
<keyword evidence="4" id="KW-0862">Zinc</keyword>
<evidence type="ECO:0000256" key="3">
    <source>
        <dbReference type="PROSITE-ProRule" id="PRU00023"/>
    </source>
</evidence>
<dbReference type="EMBL" id="JAOAOG010000101">
    <property type="protein sequence ID" value="KAJ6249325.1"/>
    <property type="molecule type" value="Genomic_DNA"/>
</dbReference>
<keyword evidence="4" id="KW-0863">Zinc-finger</keyword>
<dbReference type="InterPro" id="IPR002110">
    <property type="entry name" value="Ankyrin_rpt"/>
</dbReference>
<dbReference type="Proteomes" id="UP001150062">
    <property type="component" value="Unassembled WGS sequence"/>
</dbReference>
<dbReference type="PANTHER" id="PTHR24198">
    <property type="entry name" value="ANKYRIN REPEAT AND PROTEIN KINASE DOMAIN-CONTAINING PROTEIN"/>
    <property type="match status" value="1"/>
</dbReference>
<dbReference type="PROSITE" id="PS50097">
    <property type="entry name" value="BTB"/>
    <property type="match status" value="1"/>
</dbReference>
<accession>A0ABQ8YXV3</accession>
<feature type="domain" description="BTB" evidence="5">
    <location>
        <begin position="868"/>
        <end position="937"/>
    </location>
</feature>
<evidence type="ECO:0000256" key="1">
    <source>
        <dbReference type="ARBA" id="ARBA00022737"/>
    </source>
</evidence>
<dbReference type="Gene3D" id="1.25.40.20">
    <property type="entry name" value="Ankyrin repeat-containing domain"/>
    <property type="match status" value="4"/>
</dbReference>
<dbReference type="PROSITE" id="PS50088">
    <property type="entry name" value="ANK_REPEAT"/>
    <property type="match status" value="2"/>
</dbReference>
<name>A0ABQ8YXV3_9EUKA</name>
<comment type="caution">
    <text evidence="7">The sequence shown here is derived from an EMBL/GenBank/DDBJ whole genome shotgun (WGS) entry which is preliminary data.</text>
</comment>
<feature type="repeat" description="ANK" evidence="3">
    <location>
        <begin position="530"/>
        <end position="566"/>
    </location>
</feature>
<dbReference type="PROSITE" id="PS50119">
    <property type="entry name" value="ZF_BBOX"/>
    <property type="match status" value="1"/>
</dbReference>
<proteinExistence type="predicted"/>
<dbReference type="InterPro" id="IPR000210">
    <property type="entry name" value="BTB/POZ_dom"/>
</dbReference>
<feature type="repeat" description="ANK" evidence="3">
    <location>
        <begin position="337"/>
        <end position="373"/>
    </location>
</feature>
<evidence type="ECO:0000256" key="2">
    <source>
        <dbReference type="ARBA" id="ARBA00023043"/>
    </source>
</evidence>
<dbReference type="SMART" id="SM00248">
    <property type="entry name" value="ANK"/>
    <property type="match status" value="15"/>
</dbReference>
<sequence length="970" mass="113181">MLSDSKINSVQDFYLKNKEDTPKCETCKTKTAKVYCHLHEKILCRKCFDKLHIERECWFYDFGTNDYSYTYKRNEYNWRIKYAKKTTQENQKEKPIVEYICLCKPTLKLFQIFKGLGLRIARKVVNYKSSFHYLCQHNPDEELIDFFVQNGASINEENSRKETPLHYLMSSNPSIGAIECLTKHGALVRKTDSYGQPPIYYLFQEDFQPSIELLDYLKTKKVNFKKQNRWKETCVHLLCKNGNPSIEILEFLRNNGVDLNKKASGSSTPLHCLLLREKCPDLKIVEYFLNNIPFAGDCTDNGENCLHLLFKSKANISLKLVELLINKGCSVNAKNSSHKTALHTLLSNKNTMHSVDLIQLLLDGGAKLNIKTNSTDSPCDYFFRNTMKISVELLQLFADNGTNFNRPRSTSSPNNLFDLCANINLTIGFGVEILQFFHDHGVDLKETNGKGQNALHLLCQTNLENKPILEFVQFFLDHGVDVNHQCNSGFSYLHNALKGWRYYFNHDQVGYQLIELFIKSKMNLNLQDKDSKTILHLICSEGAVSQKLDTLQLLIKNGIDMNLKAGNGYTAFHFLLLNTSHSASEKILALNLFCENGFHINELNDLKQTYLIWYCRNRVSRRQIIEYLAERCDNLNQIDNLGFNVFTTLVLKRQPLELIDYFLNLGVNPYILNNENQSVLCIACDERRIQIEIAKRLLQLGIKKTFHGQNVFELYISSGSNKNYYSRHKYMFDITWDGIKQDLKQFFQKGEFVDNEIKGIKFHSKLLEWRIKKPTGDILLVLEKYKEEDISSFLKWVYYGKIPRKILRLKTSRHTLAKNVHNSNNIKYTENYTTFMAILKELDISDPNAKQFWLSQTFSNLYNDEQSKDFKIIINQNLEIRIHKLILQCRSGLYRGMFLNVENSNELVQITDYSQRSYEAMKIFVNYLYTDKIENAHQMSEKIKDELEDAVDYYQLDQKCSFNYYLKNKD</sequence>